<dbReference type="PANTHER" id="PTHR31393">
    <property type="entry name" value="C5ORF31"/>
    <property type="match status" value="1"/>
</dbReference>
<feature type="region of interest" description="Disordered" evidence="1">
    <location>
        <begin position="485"/>
        <end position="505"/>
    </location>
</feature>
<name>V8NZY8_OPHHA</name>
<feature type="region of interest" description="Disordered" evidence="1">
    <location>
        <begin position="36"/>
        <end position="56"/>
    </location>
</feature>
<dbReference type="GO" id="GO:0005813">
    <property type="term" value="C:centrosome"/>
    <property type="evidence" value="ECO:0007669"/>
    <property type="project" value="TreeGrafter"/>
</dbReference>
<keyword evidence="3" id="KW-1185">Reference proteome</keyword>
<feature type="compositionally biased region" description="Basic and acidic residues" evidence="1">
    <location>
        <begin position="36"/>
        <end position="46"/>
    </location>
</feature>
<dbReference type="AlphaFoldDB" id="V8NZY8"/>
<evidence type="ECO:0000256" key="1">
    <source>
        <dbReference type="SAM" id="MobiDB-lite"/>
    </source>
</evidence>
<dbReference type="Proteomes" id="UP000018936">
    <property type="component" value="Unassembled WGS sequence"/>
</dbReference>
<dbReference type="Pfam" id="PF15093">
    <property type="entry name" value="SPMIP4-like"/>
    <property type="match status" value="1"/>
</dbReference>
<feature type="non-terminal residue" evidence="2">
    <location>
        <position position="708"/>
    </location>
</feature>
<gene>
    <name evidence="2" type="ORF">L345_06587</name>
</gene>
<dbReference type="EMBL" id="AZIM01001233">
    <property type="protein sequence ID" value="ETE67625.1"/>
    <property type="molecule type" value="Genomic_DNA"/>
</dbReference>
<comment type="caution">
    <text evidence="2">The sequence shown here is derived from an EMBL/GenBank/DDBJ whole genome shotgun (WGS) entry which is preliminary data.</text>
</comment>
<reference evidence="2 3" key="1">
    <citation type="journal article" date="2013" name="Proc. Natl. Acad. Sci. U.S.A.">
        <title>The king cobra genome reveals dynamic gene evolution and adaptation in the snake venom system.</title>
        <authorList>
            <person name="Vonk F.J."/>
            <person name="Casewell N.R."/>
            <person name="Henkel C.V."/>
            <person name="Heimberg A.M."/>
            <person name="Jansen H.J."/>
            <person name="McCleary R.J."/>
            <person name="Kerkkamp H.M."/>
            <person name="Vos R.A."/>
            <person name="Guerreiro I."/>
            <person name="Calvete J.J."/>
            <person name="Wuster W."/>
            <person name="Woods A.E."/>
            <person name="Logan J.M."/>
            <person name="Harrison R.A."/>
            <person name="Castoe T.A."/>
            <person name="de Koning A.P."/>
            <person name="Pollock D.D."/>
            <person name="Yandell M."/>
            <person name="Calderon D."/>
            <person name="Renjifo C."/>
            <person name="Currier R.B."/>
            <person name="Salgado D."/>
            <person name="Pla D."/>
            <person name="Sanz L."/>
            <person name="Hyder A.S."/>
            <person name="Ribeiro J.M."/>
            <person name="Arntzen J.W."/>
            <person name="van den Thillart G.E."/>
            <person name="Boetzer M."/>
            <person name="Pirovano W."/>
            <person name="Dirks R.P."/>
            <person name="Spaink H.P."/>
            <person name="Duboule D."/>
            <person name="McGlinn E."/>
            <person name="Kini R.M."/>
            <person name="Richardson M.K."/>
        </authorList>
    </citation>
    <scope>NUCLEOTIDE SEQUENCE</scope>
    <source>
        <tissue evidence="2">Blood</tissue>
    </source>
</reference>
<organism evidence="2 3">
    <name type="scientific">Ophiophagus hannah</name>
    <name type="common">King cobra</name>
    <name type="synonym">Naja hannah</name>
    <dbReference type="NCBI Taxonomy" id="8665"/>
    <lineage>
        <taxon>Eukaryota</taxon>
        <taxon>Metazoa</taxon>
        <taxon>Chordata</taxon>
        <taxon>Craniata</taxon>
        <taxon>Vertebrata</taxon>
        <taxon>Euteleostomi</taxon>
        <taxon>Lepidosauria</taxon>
        <taxon>Squamata</taxon>
        <taxon>Bifurcata</taxon>
        <taxon>Unidentata</taxon>
        <taxon>Episquamata</taxon>
        <taxon>Toxicofera</taxon>
        <taxon>Serpentes</taxon>
        <taxon>Colubroidea</taxon>
        <taxon>Elapidae</taxon>
        <taxon>Elapinae</taxon>
        <taxon>Ophiophagus</taxon>
    </lineage>
</organism>
<dbReference type="InterPro" id="IPR027886">
    <property type="entry name" value="SPMIP4"/>
</dbReference>
<evidence type="ECO:0000313" key="3">
    <source>
        <dbReference type="Proteomes" id="UP000018936"/>
    </source>
</evidence>
<accession>V8NZY8</accession>
<dbReference type="OrthoDB" id="10040207at2759"/>
<protein>
    <submittedName>
        <fullName evidence="2">Uncharacterized protein</fullName>
    </submittedName>
</protein>
<dbReference type="PANTHER" id="PTHR31393:SF2">
    <property type="entry name" value="CHROMOSOME 7 OPEN READING FRAME 31"/>
    <property type="match status" value="1"/>
</dbReference>
<sequence>MTVADMKASKPMIKIRIVKEASKTICHNESLMISLRTREESSEKNSSESNEDLIEEKQRSVNLEELKDWDLKNIVKMSGPAGKVVPSSMANLPLRFGRNFLERRNIKPTANLPLRFGRAFRYFSHSFEKTPSVQSFFHSLANLPEKFGRSFLFSLIQGTQDCDQIKNSARDDENVIQFKMEVYPRMTYYNDVQDGADVVTKTLESMDHFTPLHIPPGPSIFPERYEELRKTFQLCKSILRGSQEPRGTEPRLPESHRIYEPSYKFSHGHCFEEDTKNVPLRLPELPEISNSNKCARYLKYKVPGALLIEGRFRPFHPYVHGNTDIQVGPYKKEDANESIYREAVTCSRHAPIIEGISHQDETPKSTFQPPEPDLLPRAANILENVKKALWLSTYKRDYTGRGHMNPLQLDDYNAKLIGRATGELGKNVDLKESLHSTMSQVRPLEGRIARVLQGRISHHQHQQATENYESPLHSRDHCNINWHSEGVQNRGKGSLSPLQQDTQNKASQRDNYLLYNWIQPETACQEENSQDKKLFSNRFRKITDTWKTDQLYHRQLTVPPEPEPLLKPAESIYYEDLQPSHLNRYIVWHNPAILSKPASTSTQLKCERCASKTDSECASNFREIVTSCNPSSDWMPNCGMVRPQTKLLDIQDSFTKGEAIKYLNDLTRRGLRDLRDHDRILATELTALQYQKVLKLLTIHLMLRKLQN</sequence>
<evidence type="ECO:0000313" key="2">
    <source>
        <dbReference type="EMBL" id="ETE67625.1"/>
    </source>
</evidence>
<feature type="compositionally biased region" description="Polar residues" evidence="1">
    <location>
        <begin position="496"/>
        <end position="505"/>
    </location>
</feature>
<proteinExistence type="predicted"/>